<dbReference type="FunFam" id="1.20.1080.10:FF:000002">
    <property type="entry name" value="Probable aquaporin TIP1-1"/>
    <property type="match status" value="1"/>
</dbReference>
<dbReference type="EMBL" id="JAXIOK010000002">
    <property type="protein sequence ID" value="KAK4778084.1"/>
    <property type="molecule type" value="Genomic_DNA"/>
</dbReference>
<evidence type="ECO:0000256" key="6">
    <source>
        <dbReference type="ARBA" id="ARBA00023136"/>
    </source>
</evidence>
<dbReference type="GO" id="GO:0015250">
    <property type="term" value="F:water channel activity"/>
    <property type="evidence" value="ECO:0007669"/>
    <property type="project" value="TreeGrafter"/>
</dbReference>
<evidence type="ECO:0000313" key="11">
    <source>
        <dbReference type="Proteomes" id="UP001345219"/>
    </source>
</evidence>
<evidence type="ECO:0000256" key="3">
    <source>
        <dbReference type="ARBA" id="ARBA00022554"/>
    </source>
</evidence>
<evidence type="ECO:0000256" key="4">
    <source>
        <dbReference type="ARBA" id="ARBA00022692"/>
    </source>
</evidence>
<feature type="transmembrane region" description="Helical" evidence="9">
    <location>
        <begin position="151"/>
        <end position="168"/>
    </location>
</feature>
<evidence type="ECO:0000256" key="1">
    <source>
        <dbReference type="ARBA" id="ARBA00004128"/>
    </source>
</evidence>
<reference evidence="10 11" key="1">
    <citation type="journal article" date="2023" name="Hortic Res">
        <title>Pangenome of water caltrop reveals structural variations and asymmetric subgenome divergence after allopolyploidization.</title>
        <authorList>
            <person name="Zhang X."/>
            <person name="Chen Y."/>
            <person name="Wang L."/>
            <person name="Yuan Y."/>
            <person name="Fang M."/>
            <person name="Shi L."/>
            <person name="Lu R."/>
            <person name="Comes H.P."/>
            <person name="Ma Y."/>
            <person name="Chen Y."/>
            <person name="Huang G."/>
            <person name="Zhou Y."/>
            <person name="Zheng Z."/>
            <person name="Qiu Y."/>
        </authorList>
    </citation>
    <scope>NUCLEOTIDE SEQUENCE [LARGE SCALE GENOMIC DNA]</scope>
    <source>
        <tissue evidence="10">Roots</tissue>
    </source>
</reference>
<keyword evidence="11" id="KW-1185">Reference proteome</keyword>
<name>A0AAN7QSM4_9MYRT</name>
<keyword evidence="3" id="KW-0926">Vacuole</keyword>
<dbReference type="InterPro" id="IPR034294">
    <property type="entry name" value="Aquaporin_transptr"/>
</dbReference>
<evidence type="ECO:0000256" key="7">
    <source>
        <dbReference type="ARBA" id="ARBA00038477"/>
    </source>
</evidence>
<keyword evidence="5 9" id="KW-1133">Transmembrane helix</keyword>
<accession>A0AAN7QSM4</accession>
<dbReference type="PANTHER" id="PTHR45665:SF21">
    <property type="entry name" value="AQUAPORIN TIP1-3"/>
    <property type="match status" value="1"/>
</dbReference>
<feature type="transmembrane region" description="Helical" evidence="9">
    <location>
        <begin position="180"/>
        <end position="200"/>
    </location>
</feature>
<sequence length="258" mass="26895">MAIYRIAIGTVGEASHPSALRAALAEFFSMLIFVFAGQGSGMAFNKLVTGHDSAGQSADGLIIAALSHGFALIVAVSVGANISGGHVNPAVTFGAFLGGNISLMRSFLYWIAQLLGSTVACMLLKHATGMLDKLQETPAFSLSSGVSTSNALVFEIVMTFGLVYTVYATSVDPKRSNVGVVAPIAIGLIVTANILVGGVFDGASMNPAVSFGPAMVSWSWDNHWVYWVGPMTGAAVAALVYDNLFIDDLHEPLATNDF</sequence>
<evidence type="ECO:0000256" key="8">
    <source>
        <dbReference type="RuleBase" id="RU000477"/>
    </source>
</evidence>
<feature type="transmembrane region" description="Helical" evidence="9">
    <location>
        <begin position="27"/>
        <end position="48"/>
    </location>
</feature>
<keyword evidence="6 9" id="KW-0472">Membrane</keyword>
<dbReference type="PRINTS" id="PR00783">
    <property type="entry name" value="MINTRINSICP"/>
</dbReference>
<comment type="subcellular location">
    <subcellularLocation>
        <location evidence="1">Vacuole membrane</location>
        <topology evidence="1">Multi-pass membrane protein</topology>
    </subcellularLocation>
</comment>
<dbReference type="InterPro" id="IPR000425">
    <property type="entry name" value="MIP"/>
</dbReference>
<feature type="transmembrane region" description="Helical" evidence="9">
    <location>
        <begin position="86"/>
        <end position="103"/>
    </location>
</feature>
<feature type="transmembrane region" description="Helical" evidence="9">
    <location>
        <begin position="60"/>
        <end position="80"/>
    </location>
</feature>
<dbReference type="GO" id="GO:0005774">
    <property type="term" value="C:vacuolar membrane"/>
    <property type="evidence" value="ECO:0007669"/>
    <property type="project" value="UniProtKB-SubCell"/>
</dbReference>
<proteinExistence type="inferred from homology"/>
<evidence type="ECO:0000256" key="5">
    <source>
        <dbReference type="ARBA" id="ARBA00022989"/>
    </source>
</evidence>
<comment type="caution">
    <text evidence="10">The sequence shown here is derived from an EMBL/GenBank/DDBJ whole genome shotgun (WGS) entry which is preliminary data.</text>
</comment>
<keyword evidence="4 8" id="KW-0812">Transmembrane</keyword>
<keyword evidence="2 8" id="KW-0813">Transport</keyword>
<dbReference type="Proteomes" id="UP001345219">
    <property type="component" value="Chromosome 14"/>
</dbReference>
<evidence type="ECO:0000256" key="2">
    <source>
        <dbReference type="ARBA" id="ARBA00022448"/>
    </source>
</evidence>
<dbReference type="Gene3D" id="1.20.1080.10">
    <property type="entry name" value="Glycerol uptake facilitator protein"/>
    <property type="match status" value="1"/>
</dbReference>
<evidence type="ECO:0000313" key="10">
    <source>
        <dbReference type="EMBL" id="KAK4778084.1"/>
    </source>
</evidence>
<dbReference type="PROSITE" id="PS00221">
    <property type="entry name" value="MIP"/>
    <property type="match status" value="1"/>
</dbReference>
<dbReference type="InterPro" id="IPR023271">
    <property type="entry name" value="Aquaporin-like"/>
</dbReference>
<organism evidence="10 11">
    <name type="scientific">Trapa incisa</name>
    <dbReference type="NCBI Taxonomy" id="236973"/>
    <lineage>
        <taxon>Eukaryota</taxon>
        <taxon>Viridiplantae</taxon>
        <taxon>Streptophyta</taxon>
        <taxon>Embryophyta</taxon>
        <taxon>Tracheophyta</taxon>
        <taxon>Spermatophyta</taxon>
        <taxon>Magnoliopsida</taxon>
        <taxon>eudicotyledons</taxon>
        <taxon>Gunneridae</taxon>
        <taxon>Pentapetalae</taxon>
        <taxon>rosids</taxon>
        <taxon>malvids</taxon>
        <taxon>Myrtales</taxon>
        <taxon>Lythraceae</taxon>
        <taxon>Trapa</taxon>
    </lineage>
</organism>
<dbReference type="SUPFAM" id="SSF81338">
    <property type="entry name" value="Aquaporin-like"/>
    <property type="match status" value="1"/>
</dbReference>
<protein>
    <submittedName>
        <fullName evidence="10">Uncharacterized protein</fullName>
    </submittedName>
</protein>
<dbReference type="CDD" id="cd00333">
    <property type="entry name" value="MIP"/>
    <property type="match status" value="1"/>
</dbReference>
<evidence type="ECO:0000256" key="9">
    <source>
        <dbReference type="SAM" id="Phobius"/>
    </source>
</evidence>
<feature type="transmembrane region" description="Helical" evidence="9">
    <location>
        <begin position="224"/>
        <end position="241"/>
    </location>
</feature>
<dbReference type="PANTHER" id="PTHR45665">
    <property type="entry name" value="AQUAPORIN-8"/>
    <property type="match status" value="1"/>
</dbReference>
<comment type="similarity">
    <text evidence="7">Belongs to the MIP/aquaporin (TC 1.A.8) family. TIP (TC 1.A.8.10) subfamily.</text>
</comment>
<dbReference type="InterPro" id="IPR022357">
    <property type="entry name" value="MIP_CS"/>
</dbReference>
<dbReference type="Pfam" id="PF00230">
    <property type="entry name" value="MIP"/>
    <property type="match status" value="1"/>
</dbReference>
<gene>
    <name evidence="10" type="ORF">SAY87_018271</name>
</gene>
<dbReference type="AlphaFoldDB" id="A0AAN7QSM4"/>